<evidence type="ECO:0000313" key="3">
    <source>
        <dbReference type="Proteomes" id="UP001230207"/>
    </source>
</evidence>
<dbReference type="RefSeq" id="WP_307236380.1">
    <property type="nucleotide sequence ID" value="NZ_JAUSVF010000004.1"/>
</dbReference>
<feature type="transmembrane region" description="Helical" evidence="1">
    <location>
        <begin position="7"/>
        <end position="26"/>
    </location>
</feature>
<organism evidence="2 3">
    <name type="scientific">Pararhizobium capsulatum DSM 1112</name>
    <dbReference type="NCBI Taxonomy" id="1121113"/>
    <lineage>
        <taxon>Bacteria</taxon>
        <taxon>Pseudomonadati</taxon>
        <taxon>Pseudomonadota</taxon>
        <taxon>Alphaproteobacteria</taxon>
        <taxon>Hyphomicrobiales</taxon>
        <taxon>Rhizobiaceae</taxon>
        <taxon>Rhizobium/Agrobacterium group</taxon>
        <taxon>Pararhizobium</taxon>
    </lineage>
</organism>
<evidence type="ECO:0000256" key="1">
    <source>
        <dbReference type="SAM" id="Phobius"/>
    </source>
</evidence>
<keyword evidence="1" id="KW-0812">Transmembrane</keyword>
<accession>A0ABU0C1Z1</accession>
<dbReference type="Proteomes" id="UP001230207">
    <property type="component" value="Unassembled WGS sequence"/>
</dbReference>
<proteinExistence type="predicted"/>
<evidence type="ECO:0000313" key="2">
    <source>
        <dbReference type="EMBL" id="MDQ0323675.1"/>
    </source>
</evidence>
<keyword evidence="1" id="KW-0472">Membrane</keyword>
<keyword evidence="1" id="KW-1133">Transmembrane helix</keyword>
<comment type="caution">
    <text evidence="2">The sequence shown here is derived from an EMBL/GenBank/DDBJ whole genome shotgun (WGS) entry which is preliminary data.</text>
</comment>
<protein>
    <recommendedName>
        <fullName evidence="4">Entry exclusion lipoprotein TrbK</fullName>
    </recommendedName>
</protein>
<dbReference type="PROSITE" id="PS51257">
    <property type="entry name" value="PROKAR_LIPOPROTEIN"/>
    <property type="match status" value="1"/>
</dbReference>
<dbReference type="EMBL" id="JAUSVF010000004">
    <property type="protein sequence ID" value="MDQ0323675.1"/>
    <property type="molecule type" value="Genomic_DNA"/>
</dbReference>
<keyword evidence="3" id="KW-1185">Reference proteome</keyword>
<evidence type="ECO:0008006" key="4">
    <source>
        <dbReference type="Google" id="ProtNLM"/>
    </source>
</evidence>
<sequence length="73" mass="7860">MFGWLKAVILTATCAVGIACGAYLAWKENGAANAEAKLYEQTAMRSVCGMAKTDPTLLAMKQHCIEDGYITED</sequence>
<reference evidence="2 3" key="1">
    <citation type="submission" date="2023-07" db="EMBL/GenBank/DDBJ databases">
        <title>Genomic Encyclopedia of Type Strains, Phase IV (KMG-IV): sequencing the most valuable type-strain genomes for metagenomic binning, comparative biology and taxonomic classification.</title>
        <authorList>
            <person name="Goeker M."/>
        </authorList>
    </citation>
    <scope>NUCLEOTIDE SEQUENCE [LARGE SCALE GENOMIC DNA]</scope>
    <source>
        <strain evidence="2 3">DSM 1112</strain>
    </source>
</reference>
<gene>
    <name evidence="2" type="ORF">QO002_005882</name>
</gene>
<name>A0ABU0C1Z1_9HYPH</name>